<name>A0A1Y2F8T6_9BASI</name>
<organism evidence="1 2">
    <name type="scientific">Leucosporidium creatinivorum</name>
    <dbReference type="NCBI Taxonomy" id="106004"/>
    <lineage>
        <taxon>Eukaryota</taxon>
        <taxon>Fungi</taxon>
        <taxon>Dikarya</taxon>
        <taxon>Basidiomycota</taxon>
        <taxon>Pucciniomycotina</taxon>
        <taxon>Microbotryomycetes</taxon>
        <taxon>Leucosporidiales</taxon>
        <taxon>Leucosporidium</taxon>
    </lineage>
</organism>
<dbReference type="Proteomes" id="UP000193467">
    <property type="component" value="Unassembled WGS sequence"/>
</dbReference>
<proteinExistence type="predicted"/>
<sequence length="435" mass="48275">MSRPIPLTTASTSLAASSSLSAAPRSSARPSSPNLPNEIIGMIINEVGARGSSLEKGRQRRTLARLCLVSKSALHFARPHLYRKIMMKQDRRDYESDGFDVCSRLHFPVVVTNPSLAALVRSIHIDAHRDSALVPMFVEVLLGVCPAADTLNATLNHGRNEDPSRANAEELQRVIRAGGRRLRRAILWNTEGWFEPGFSAMLAALDSMEELVLFVRGDPPLISPDAPPPTFRLRKLHLEYDTHDVSFLLHLLASSSTTLQIFNVACLTEHINLSPFGQLTQVEIYCQAPEEDGIPIFSTLATIPNLEHLTIPNQNDFEDITLIEFDCRPLDEARVLHHLSPSLKSLRETEWLSLSSHYILEVLRDPSVLPNLQELEVGFRVCAGNTTPYFSGRSMPEVEGIRLAAEARGVRVLQGGRSSWEELIAWDGEGSIIDD</sequence>
<evidence type="ECO:0000313" key="2">
    <source>
        <dbReference type="Proteomes" id="UP000193467"/>
    </source>
</evidence>
<dbReference type="AlphaFoldDB" id="A0A1Y2F8T6"/>
<gene>
    <name evidence="1" type="ORF">BCR35DRAFT_304481</name>
</gene>
<evidence type="ECO:0000313" key="1">
    <source>
        <dbReference type="EMBL" id="ORY80283.1"/>
    </source>
</evidence>
<dbReference type="Gene3D" id="3.80.10.10">
    <property type="entry name" value="Ribonuclease Inhibitor"/>
    <property type="match status" value="1"/>
</dbReference>
<evidence type="ECO:0008006" key="3">
    <source>
        <dbReference type="Google" id="ProtNLM"/>
    </source>
</evidence>
<comment type="caution">
    <text evidence="1">The sequence shown here is derived from an EMBL/GenBank/DDBJ whole genome shotgun (WGS) entry which is preliminary data.</text>
</comment>
<protein>
    <recommendedName>
        <fullName evidence="3">F-box domain-containing protein</fullName>
    </recommendedName>
</protein>
<accession>A0A1Y2F8T6</accession>
<keyword evidence="2" id="KW-1185">Reference proteome</keyword>
<reference evidence="1 2" key="1">
    <citation type="submission" date="2016-07" db="EMBL/GenBank/DDBJ databases">
        <title>Pervasive Adenine N6-methylation of Active Genes in Fungi.</title>
        <authorList>
            <consortium name="DOE Joint Genome Institute"/>
            <person name="Mondo S.J."/>
            <person name="Dannebaum R.O."/>
            <person name="Kuo R.C."/>
            <person name="Labutti K."/>
            <person name="Haridas S."/>
            <person name="Kuo A."/>
            <person name="Salamov A."/>
            <person name="Ahrendt S.R."/>
            <person name="Lipzen A."/>
            <person name="Sullivan W."/>
            <person name="Andreopoulos W.B."/>
            <person name="Clum A."/>
            <person name="Lindquist E."/>
            <person name="Daum C."/>
            <person name="Ramamoorthy G.K."/>
            <person name="Gryganskyi A."/>
            <person name="Culley D."/>
            <person name="Magnuson J.K."/>
            <person name="James T.Y."/>
            <person name="O'Malley M.A."/>
            <person name="Stajich J.E."/>
            <person name="Spatafora J.W."/>
            <person name="Visel A."/>
            <person name="Grigoriev I.V."/>
        </authorList>
    </citation>
    <scope>NUCLEOTIDE SEQUENCE [LARGE SCALE GENOMIC DNA]</scope>
    <source>
        <strain evidence="1 2">62-1032</strain>
    </source>
</reference>
<dbReference type="EMBL" id="MCGR01000025">
    <property type="protein sequence ID" value="ORY80283.1"/>
    <property type="molecule type" value="Genomic_DNA"/>
</dbReference>
<dbReference type="InParanoid" id="A0A1Y2F8T6"/>
<dbReference type="InterPro" id="IPR032675">
    <property type="entry name" value="LRR_dom_sf"/>
</dbReference>